<accession>A0A9P8AFT9</accession>
<sequence>MATNESVEDGNTNTKGELEEMPQMMGHFENFMSILFGVIPHVAYGSVEKDDYGRSSEFSDMSKAFW</sequence>
<name>A0A9P8AFT9_9AGAR</name>
<keyword evidence="2" id="KW-1185">Reference proteome</keyword>
<reference evidence="1" key="1">
    <citation type="journal article" date="2021" name="Genome Biol. Evol.">
        <title>The assembled and annotated genome of the fairy-ring fungus Marasmius oreades.</title>
        <authorList>
            <person name="Hiltunen M."/>
            <person name="Ament-Velasquez S.L."/>
            <person name="Johannesson H."/>
        </authorList>
    </citation>
    <scope>NUCLEOTIDE SEQUENCE</scope>
    <source>
        <strain evidence="1">03SP1</strain>
    </source>
</reference>
<evidence type="ECO:0000313" key="2">
    <source>
        <dbReference type="Proteomes" id="UP001049176"/>
    </source>
</evidence>
<organism evidence="1 2">
    <name type="scientific">Marasmius oreades</name>
    <name type="common">fairy-ring Marasmius</name>
    <dbReference type="NCBI Taxonomy" id="181124"/>
    <lineage>
        <taxon>Eukaryota</taxon>
        <taxon>Fungi</taxon>
        <taxon>Dikarya</taxon>
        <taxon>Basidiomycota</taxon>
        <taxon>Agaricomycotina</taxon>
        <taxon>Agaricomycetes</taxon>
        <taxon>Agaricomycetidae</taxon>
        <taxon>Agaricales</taxon>
        <taxon>Marasmiineae</taxon>
        <taxon>Marasmiaceae</taxon>
        <taxon>Marasmius</taxon>
    </lineage>
</organism>
<proteinExistence type="predicted"/>
<comment type="caution">
    <text evidence="1">The sequence shown here is derived from an EMBL/GenBank/DDBJ whole genome shotgun (WGS) entry which is preliminary data.</text>
</comment>
<dbReference type="GeneID" id="66071120"/>
<dbReference type="KEGG" id="more:E1B28_002044"/>
<dbReference type="Proteomes" id="UP001049176">
    <property type="component" value="Chromosome 1"/>
</dbReference>
<protein>
    <submittedName>
        <fullName evidence="1">Uncharacterized protein</fullName>
    </submittedName>
</protein>
<dbReference type="RefSeq" id="XP_043016741.1">
    <property type="nucleotide sequence ID" value="XM_043148027.1"/>
</dbReference>
<dbReference type="AlphaFoldDB" id="A0A9P8AFT9"/>
<gene>
    <name evidence="1" type="ORF">E1B28_002044</name>
</gene>
<dbReference type="EMBL" id="CM032181">
    <property type="protein sequence ID" value="KAG7100271.1"/>
    <property type="molecule type" value="Genomic_DNA"/>
</dbReference>
<evidence type="ECO:0000313" key="1">
    <source>
        <dbReference type="EMBL" id="KAG7100271.1"/>
    </source>
</evidence>